<protein>
    <submittedName>
        <fullName evidence="1">Uncharacterized protein</fullName>
    </submittedName>
</protein>
<evidence type="ECO:0000313" key="1">
    <source>
        <dbReference type="EMBL" id="JAE08513.1"/>
    </source>
</evidence>
<accession>A0A0A9FJR2</accession>
<reference evidence="1" key="1">
    <citation type="submission" date="2014-09" db="EMBL/GenBank/DDBJ databases">
        <authorList>
            <person name="Magalhaes I.L.F."/>
            <person name="Oliveira U."/>
            <person name="Santos F.R."/>
            <person name="Vidigal T.H.D.A."/>
            <person name="Brescovit A.D."/>
            <person name="Santos A.J."/>
        </authorList>
    </citation>
    <scope>NUCLEOTIDE SEQUENCE</scope>
    <source>
        <tissue evidence="1">Shoot tissue taken approximately 20 cm above the soil surface</tissue>
    </source>
</reference>
<proteinExistence type="predicted"/>
<organism evidence="1">
    <name type="scientific">Arundo donax</name>
    <name type="common">Giant reed</name>
    <name type="synonym">Donax arundinaceus</name>
    <dbReference type="NCBI Taxonomy" id="35708"/>
    <lineage>
        <taxon>Eukaryota</taxon>
        <taxon>Viridiplantae</taxon>
        <taxon>Streptophyta</taxon>
        <taxon>Embryophyta</taxon>
        <taxon>Tracheophyta</taxon>
        <taxon>Spermatophyta</taxon>
        <taxon>Magnoliopsida</taxon>
        <taxon>Liliopsida</taxon>
        <taxon>Poales</taxon>
        <taxon>Poaceae</taxon>
        <taxon>PACMAD clade</taxon>
        <taxon>Arundinoideae</taxon>
        <taxon>Arundineae</taxon>
        <taxon>Arundo</taxon>
    </lineage>
</organism>
<sequence>MMGITRNAKYKYTLHI</sequence>
<dbReference type="EMBL" id="GBRH01189383">
    <property type="protein sequence ID" value="JAE08513.1"/>
    <property type="molecule type" value="Transcribed_RNA"/>
</dbReference>
<name>A0A0A9FJR2_ARUDO</name>
<dbReference type="AlphaFoldDB" id="A0A0A9FJR2"/>
<reference evidence="1" key="2">
    <citation type="journal article" date="2015" name="Data Brief">
        <title>Shoot transcriptome of the giant reed, Arundo donax.</title>
        <authorList>
            <person name="Barrero R.A."/>
            <person name="Guerrero F.D."/>
            <person name="Moolhuijzen P."/>
            <person name="Goolsby J.A."/>
            <person name="Tidwell J."/>
            <person name="Bellgard S.E."/>
            <person name="Bellgard M.I."/>
        </authorList>
    </citation>
    <scope>NUCLEOTIDE SEQUENCE</scope>
    <source>
        <tissue evidence="1">Shoot tissue taken approximately 20 cm above the soil surface</tissue>
    </source>
</reference>